<dbReference type="AlphaFoldDB" id="M2ULV3"/>
<gene>
    <name evidence="1" type="ORF">COCHEDRAFT_1216771</name>
</gene>
<protein>
    <submittedName>
        <fullName evidence="1">Uncharacterized protein</fullName>
    </submittedName>
</protein>
<proteinExistence type="predicted"/>
<dbReference type="EMBL" id="KB445580">
    <property type="protein sequence ID" value="EMD88902.1"/>
    <property type="molecule type" value="Genomic_DNA"/>
</dbReference>
<reference evidence="2" key="2">
    <citation type="journal article" date="2013" name="PLoS Genet.">
        <title>Comparative genome structure, secondary metabolite, and effector coding capacity across Cochliobolus pathogens.</title>
        <authorList>
            <person name="Condon B.J."/>
            <person name="Leng Y."/>
            <person name="Wu D."/>
            <person name="Bushley K.E."/>
            <person name="Ohm R.A."/>
            <person name="Otillar R."/>
            <person name="Martin J."/>
            <person name="Schackwitz W."/>
            <person name="Grimwood J."/>
            <person name="MohdZainudin N."/>
            <person name="Xue C."/>
            <person name="Wang R."/>
            <person name="Manning V.A."/>
            <person name="Dhillon B."/>
            <person name="Tu Z.J."/>
            <person name="Steffenson B.J."/>
            <person name="Salamov A."/>
            <person name="Sun H."/>
            <person name="Lowry S."/>
            <person name="LaButti K."/>
            <person name="Han J."/>
            <person name="Copeland A."/>
            <person name="Lindquist E."/>
            <person name="Barry K."/>
            <person name="Schmutz J."/>
            <person name="Baker S.E."/>
            <person name="Ciuffetti L.M."/>
            <person name="Grigoriev I.V."/>
            <person name="Zhong S."/>
            <person name="Turgeon B.G."/>
        </authorList>
    </citation>
    <scope>NUCLEOTIDE SEQUENCE [LARGE SCALE GENOMIC DNA]</scope>
    <source>
        <strain evidence="2">C5 / ATCC 48332 / race O</strain>
    </source>
</reference>
<dbReference type="HOGENOM" id="CLU_2096646_0_0_1"/>
<dbReference type="Proteomes" id="UP000016936">
    <property type="component" value="Unassembled WGS sequence"/>
</dbReference>
<evidence type="ECO:0000313" key="2">
    <source>
        <dbReference type="Proteomes" id="UP000016936"/>
    </source>
</evidence>
<reference evidence="1 2" key="1">
    <citation type="journal article" date="2012" name="PLoS Pathog.">
        <title>Diverse lifestyles and strategies of plant pathogenesis encoded in the genomes of eighteen Dothideomycetes fungi.</title>
        <authorList>
            <person name="Ohm R.A."/>
            <person name="Feau N."/>
            <person name="Henrissat B."/>
            <person name="Schoch C.L."/>
            <person name="Horwitz B.A."/>
            <person name="Barry K.W."/>
            <person name="Condon B.J."/>
            <person name="Copeland A.C."/>
            <person name="Dhillon B."/>
            <person name="Glaser F."/>
            <person name="Hesse C.N."/>
            <person name="Kosti I."/>
            <person name="LaButti K."/>
            <person name="Lindquist E.A."/>
            <person name="Lucas S."/>
            <person name="Salamov A.A."/>
            <person name="Bradshaw R.E."/>
            <person name="Ciuffetti L."/>
            <person name="Hamelin R.C."/>
            <person name="Kema G.H.J."/>
            <person name="Lawrence C."/>
            <person name="Scott J.A."/>
            <person name="Spatafora J.W."/>
            <person name="Turgeon B.G."/>
            <person name="de Wit P.J.G.M."/>
            <person name="Zhong S."/>
            <person name="Goodwin S.B."/>
            <person name="Grigoriev I.V."/>
        </authorList>
    </citation>
    <scope>NUCLEOTIDE SEQUENCE [LARGE SCALE GENOMIC DNA]</scope>
    <source>
        <strain evidence="2">C5 / ATCC 48332 / race O</strain>
    </source>
</reference>
<name>M2ULV3_COCH5</name>
<accession>M2ULV3</accession>
<evidence type="ECO:0000313" key="1">
    <source>
        <dbReference type="EMBL" id="EMD88902.1"/>
    </source>
</evidence>
<sequence>MRREITIRPTFKELRLERHDQLLNYLPKKMFHPCDVNQWFRQLGLGGLAEHDSCPIQWSVGPAQHEMLLLPDNADEVLIIRHVHLSRIWMLECTVHALRSIKEAADFLLGMSAMIN</sequence>
<organism evidence="1 2">
    <name type="scientific">Cochliobolus heterostrophus (strain C5 / ATCC 48332 / race O)</name>
    <name type="common">Southern corn leaf blight fungus</name>
    <name type="synonym">Bipolaris maydis</name>
    <dbReference type="NCBI Taxonomy" id="701091"/>
    <lineage>
        <taxon>Eukaryota</taxon>
        <taxon>Fungi</taxon>
        <taxon>Dikarya</taxon>
        <taxon>Ascomycota</taxon>
        <taxon>Pezizomycotina</taxon>
        <taxon>Dothideomycetes</taxon>
        <taxon>Pleosporomycetidae</taxon>
        <taxon>Pleosporales</taxon>
        <taxon>Pleosporineae</taxon>
        <taxon>Pleosporaceae</taxon>
        <taxon>Bipolaris</taxon>
    </lineage>
</organism>
<keyword evidence="2" id="KW-1185">Reference proteome</keyword>